<organism evidence="1">
    <name type="scientific">hydrothermal vent metagenome</name>
    <dbReference type="NCBI Taxonomy" id="652676"/>
    <lineage>
        <taxon>unclassified sequences</taxon>
        <taxon>metagenomes</taxon>
        <taxon>ecological metagenomes</taxon>
    </lineage>
</organism>
<evidence type="ECO:0000313" key="1">
    <source>
        <dbReference type="EMBL" id="VAW82511.1"/>
    </source>
</evidence>
<protein>
    <submittedName>
        <fullName evidence="1">Uncharacterized protein</fullName>
    </submittedName>
</protein>
<sequence length="126" mass="14095">MKKLLSFVLISCLPLIASTSFAADTLMNADQIKKLVAGKTITAKHNLKGFKFTVYFDKDNKTALRKQKGNTIKTSYSMKGNMHCLLWKGQDRCANIRDNKDGTYSRMSPKGKAIITWSKITDGKSL</sequence>
<reference evidence="1" key="1">
    <citation type="submission" date="2018-06" db="EMBL/GenBank/DDBJ databases">
        <authorList>
            <person name="Zhirakovskaya E."/>
        </authorList>
    </citation>
    <scope>NUCLEOTIDE SEQUENCE</scope>
</reference>
<dbReference type="AlphaFoldDB" id="A0A3B0YSS0"/>
<accession>A0A3B0YSS0</accession>
<dbReference type="EMBL" id="UOFL01000249">
    <property type="protein sequence ID" value="VAW82511.1"/>
    <property type="molecule type" value="Genomic_DNA"/>
</dbReference>
<proteinExistence type="predicted"/>
<gene>
    <name evidence="1" type="ORF">MNBD_GAMMA12-1608</name>
</gene>
<name>A0A3B0YSS0_9ZZZZ</name>